<keyword evidence="2" id="KW-1185">Reference proteome</keyword>
<dbReference type="EMBL" id="OZ034822">
    <property type="protein sequence ID" value="CAL1412768.1"/>
    <property type="molecule type" value="Genomic_DNA"/>
</dbReference>
<sequence length="106" mass="11737">MKSGIGLYLHTDDPPVKSGIGVYLRTDDPPVKSGIKVYLRADDPPVKSGIGLYLRADSRSGFRFPKEAFPQWEHHPEAENSRDGSIARRRDILAMRASPVGGTFSR</sequence>
<dbReference type="AlphaFoldDB" id="A0AAV2GSG1"/>
<dbReference type="Proteomes" id="UP001497516">
    <property type="component" value="Chromosome 9"/>
</dbReference>
<accession>A0AAV2GSG1</accession>
<evidence type="ECO:0000313" key="2">
    <source>
        <dbReference type="Proteomes" id="UP001497516"/>
    </source>
</evidence>
<name>A0AAV2GSG1_9ROSI</name>
<proteinExistence type="predicted"/>
<organism evidence="1 2">
    <name type="scientific">Linum trigynum</name>
    <dbReference type="NCBI Taxonomy" id="586398"/>
    <lineage>
        <taxon>Eukaryota</taxon>
        <taxon>Viridiplantae</taxon>
        <taxon>Streptophyta</taxon>
        <taxon>Embryophyta</taxon>
        <taxon>Tracheophyta</taxon>
        <taxon>Spermatophyta</taxon>
        <taxon>Magnoliopsida</taxon>
        <taxon>eudicotyledons</taxon>
        <taxon>Gunneridae</taxon>
        <taxon>Pentapetalae</taxon>
        <taxon>rosids</taxon>
        <taxon>fabids</taxon>
        <taxon>Malpighiales</taxon>
        <taxon>Linaceae</taxon>
        <taxon>Linum</taxon>
    </lineage>
</organism>
<reference evidence="1 2" key="1">
    <citation type="submission" date="2024-04" db="EMBL/GenBank/DDBJ databases">
        <authorList>
            <person name="Fracassetti M."/>
        </authorList>
    </citation>
    <scope>NUCLEOTIDE SEQUENCE [LARGE SCALE GENOMIC DNA]</scope>
</reference>
<protein>
    <submittedName>
        <fullName evidence="1">Uncharacterized protein</fullName>
    </submittedName>
</protein>
<evidence type="ECO:0000313" key="1">
    <source>
        <dbReference type="EMBL" id="CAL1412768.1"/>
    </source>
</evidence>
<gene>
    <name evidence="1" type="ORF">LTRI10_LOCUS52040</name>
</gene>